<protein>
    <submittedName>
        <fullName evidence="1">Uncharacterized protein</fullName>
    </submittedName>
</protein>
<gene>
    <name evidence="1" type="ORF">LCGC14_2950010</name>
</gene>
<evidence type="ECO:0000313" key="1">
    <source>
        <dbReference type="EMBL" id="KKK67847.1"/>
    </source>
</evidence>
<dbReference type="EMBL" id="LAZR01059410">
    <property type="protein sequence ID" value="KKK67847.1"/>
    <property type="molecule type" value="Genomic_DNA"/>
</dbReference>
<name>A0A0F8XFC7_9ZZZZ</name>
<organism evidence="1">
    <name type="scientific">marine sediment metagenome</name>
    <dbReference type="NCBI Taxonomy" id="412755"/>
    <lineage>
        <taxon>unclassified sequences</taxon>
        <taxon>metagenomes</taxon>
        <taxon>ecological metagenomes</taxon>
    </lineage>
</organism>
<accession>A0A0F8XFC7</accession>
<reference evidence="1" key="1">
    <citation type="journal article" date="2015" name="Nature">
        <title>Complex archaea that bridge the gap between prokaryotes and eukaryotes.</title>
        <authorList>
            <person name="Spang A."/>
            <person name="Saw J.H."/>
            <person name="Jorgensen S.L."/>
            <person name="Zaremba-Niedzwiedzka K."/>
            <person name="Martijn J."/>
            <person name="Lind A.E."/>
            <person name="van Eijk R."/>
            <person name="Schleper C."/>
            <person name="Guy L."/>
            <person name="Ettema T.J."/>
        </authorList>
    </citation>
    <scope>NUCLEOTIDE SEQUENCE</scope>
</reference>
<comment type="caution">
    <text evidence="1">The sequence shown here is derived from an EMBL/GenBank/DDBJ whole genome shotgun (WGS) entry which is preliminary data.</text>
</comment>
<feature type="non-terminal residue" evidence="1">
    <location>
        <position position="1"/>
    </location>
</feature>
<proteinExistence type="predicted"/>
<sequence length="59" mass="6978">LIVENSKQITGLKSHLGILGRRLLIEELQNMFREYFQKNDIKKQLNRIMKSISAIYTSR</sequence>
<dbReference type="AlphaFoldDB" id="A0A0F8XFC7"/>